<organism evidence="6 7">
    <name type="scientific">Kitasatospora cystarginea</name>
    <dbReference type="NCBI Taxonomy" id="58350"/>
    <lineage>
        <taxon>Bacteria</taxon>
        <taxon>Bacillati</taxon>
        <taxon>Actinomycetota</taxon>
        <taxon>Actinomycetes</taxon>
        <taxon>Kitasatosporales</taxon>
        <taxon>Streptomycetaceae</taxon>
        <taxon>Kitasatospora</taxon>
    </lineage>
</organism>
<dbReference type="PANTHER" id="PTHR34399">
    <property type="entry name" value="AVIDIN-RELATED"/>
    <property type="match status" value="1"/>
</dbReference>
<dbReference type="PROSITE" id="PS51326">
    <property type="entry name" value="AVIDIN_2"/>
    <property type="match status" value="1"/>
</dbReference>
<protein>
    <recommendedName>
        <fullName evidence="8">Avidin family protein</fullName>
    </recommendedName>
</protein>
<evidence type="ECO:0000313" key="6">
    <source>
        <dbReference type="EMBL" id="GAA2269403.1"/>
    </source>
</evidence>
<evidence type="ECO:0000256" key="2">
    <source>
        <dbReference type="ARBA" id="ARBA00006297"/>
    </source>
</evidence>
<evidence type="ECO:0008006" key="8">
    <source>
        <dbReference type="Google" id="ProtNLM"/>
    </source>
</evidence>
<keyword evidence="5" id="KW-0092">Biotin</keyword>
<gene>
    <name evidence="6" type="ORF">GCM10010430_63660</name>
</gene>
<dbReference type="Pfam" id="PF01382">
    <property type="entry name" value="Avidin"/>
    <property type="match status" value="1"/>
</dbReference>
<name>A0ABN3ETL9_9ACTN</name>
<comment type="subcellular location">
    <subcellularLocation>
        <location evidence="1">Secreted</location>
    </subcellularLocation>
</comment>
<dbReference type="Proteomes" id="UP001500305">
    <property type="component" value="Unassembled WGS sequence"/>
</dbReference>
<dbReference type="RefSeq" id="WP_344640004.1">
    <property type="nucleotide sequence ID" value="NZ_BAAATR010000038.1"/>
</dbReference>
<accession>A0ABN3ETL9</accession>
<dbReference type="InterPro" id="IPR036896">
    <property type="entry name" value="Avidin-like_sf"/>
</dbReference>
<dbReference type="InterPro" id="IPR051764">
    <property type="entry name" value="Avidin/Streptavidin-rel"/>
</dbReference>
<dbReference type="InterPro" id="IPR005469">
    <property type="entry name" value="Avidin"/>
</dbReference>
<dbReference type="PRINTS" id="PR00709">
    <property type="entry name" value="AVIDIN"/>
</dbReference>
<comment type="similarity">
    <text evidence="2">Belongs to the avidin/streptavidin family.</text>
</comment>
<dbReference type="EMBL" id="BAAATR010000038">
    <property type="protein sequence ID" value="GAA2269403.1"/>
    <property type="molecule type" value="Genomic_DNA"/>
</dbReference>
<evidence type="ECO:0000256" key="3">
    <source>
        <dbReference type="ARBA" id="ARBA00022525"/>
    </source>
</evidence>
<comment type="caution">
    <text evidence="6">The sequence shown here is derived from an EMBL/GenBank/DDBJ whole genome shotgun (WGS) entry which is preliminary data.</text>
</comment>
<keyword evidence="4" id="KW-0732">Signal</keyword>
<dbReference type="InterPro" id="IPR005468">
    <property type="entry name" value="Avidin/str"/>
</dbReference>
<keyword evidence="3" id="KW-0964">Secreted</keyword>
<keyword evidence="7" id="KW-1185">Reference proteome</keyword>
<sequence length="127" mass="13973">MSITGDWYNEFGSHMHLTADPSGGISGTYTSGTGQVAGQYEVTGRYQLSTQPGRGAAVGWTVAWHNRQRDPDSVTSWSGQYFEREERIFATWLLTRPSGPADVWEATTVGQDVFTRQRPGASEEGEP</sequence>
<dbReference type="SUPFAM" id="SSF50876">
    <property type="entry name" value="Avidin/streptavidin"/>
    <property type="match status" value="1"/>
</dbReference>
<proteinExistence type="inferred from homology"/>
<reference evidence="6 7" key="1">
    <citation type="journal article" date="2019" name="Int. J. Syst. Evol. Microbiol.">
        <title>The Global Catalogue of Microorganisms (GCM) 10K type strain sequencing project: providing services to taxonomists for standard genome sequencing and annotation.</title>
        <authorList>
            <consortium name="The Broad Institute Genomics Platform"/>
            <consortium name="The Broad Institute Genome Sequencing Center for Infectious Disease"/>
            <person name="Wu L."/>
            <person name="Ma J."/>
        </authorList>
    </citation>
    <scope>NUCLEOTIDE SEQUENCE [LARGE SCALE GENOMIC DNA]</scope>
    <source>
        <strain evidence="6 7">JCM 7356</strain>
    </source>
</reference>
<dbReference type="Gene3D" id="2.40.128.30">
    <property type="entry name" value="Avidin-like"/>
    <property type="match status" value="1"/>
</dbReference>
<evidence type="ECO:0000313" key="7">
    <source>
        <dbReference type="Proteomes" id="UP001500305"/>
    </source>
</evidence>
<evidence type="ECO:0000256" key="4">
    <source>
        <dbReference type="ARBA" id="ARBA00022729"/>
    </source>
</evidence>
<evidence type="ECO:0000256" key="5">
    <source>
        <dbReference type="ARBA" id="ARBA00023267"/>
    </source>
</evidence>
<evidence type="ECO:0000256" key="1">
    <source>
        <dbReference type="ARBA" id="ARBA00004613"/>
    </source>
</evidence>